<dbReference type="InterPro" id="IPR050327">
    <property type="entry name" value="Proton-linked_MCT"/>
</dbReference>
<reference evidence="2 3" key="1">
    <citation type="submission" date="2021-06" db="EMBL/GenBank/DDBJ databases">
        <title>Caerostris darwini draft genome.</title>
        <authorList>
            <person name="Kono N."/>
            <person name="Arakawa K."/>
        </authorList>
    </citation>
    <scope>NUCLEOTIDE SEQUENCE [LARGE SCALE GENOMIC DNA]</scope>
</reference>
<protein>
    <submittedName>
        <fullName evidence="2">Monocarboxylate transporter 9</fullName>
    </submittedName>
</protein>
<evidence type="ECO:0000313" key="2">
    <source>
        <dbReference type="EMBL" id="GIY23768.1"/>
    </source>
</evidence>
<keyword evidence="1" id="KW-0812">Transmembrane</keyword>
<sequence>MSYSEGPDRGHAWVIACAACVITMILSGISKMVGILYVAVIDTYGVSRREATLPFTFRKSLRCLAGPIVGIVGQRYGIRAVTLAGAFGASLGAFLAFFAPNVTWLAVCWGGIHGLGEAFANTLFQVVVNQYFEKYRSTASGIALSGACMGSVVFSFLIEALREAYGLQGTFLVLAGVILHVLPAAILLRSPSWIRNGTPKPTSETTELRKSFKNQPPMYVITDNYVKSNAEKRLSTVSLNPRLLEKNEIVYASSAPTKAHSTTNLVESLEKKLEGEHGYDNLAFAMEKKNNPEKPPLEKRLSVQNMFATSRESLNDKMMGSVNNFNDDSTSSKHFSKDNIEKTIDSKQDKSFLQSLRTIAKLYTNPVFLLICVCMATYVFIFIPIMTSMVDYSKDKGLPETVGKYLIHAMALGDIIGRLCLGWVTDKDLISLPRYMTLTLILQGVFIILLPFAFNLGSFLALLAFYSMSAGSMLVRLPVLVMKHVRKEEHSVAMGCYGFASGLVPLGVPSLIGHFRDNFGSYDGMYYLLGSLSIVSGAFWLLEPVLVRLKERMEQRRDDGMKV</sequence>
<feature type="transmembrane region" description="Helical" evidence="1">
    <location>
        <begin position="491"/>
        <end position="512"/>
    </location>
</feature>
<evidence type="ECO:0000256" key="1">
    <source>
        <dbReference type="SAM" id="Phobius"/>
    </source>
</evidence>
<feature type="transmembrane region" description="Helical" evidence="1">
    <location>
        <begin position="139"/>
        <end position="158"/>
    </location>
</feature>
<dbReference type="AlphaFoldDB" id="A0AAV4RNE0"/>
<comment type="caution">
    <text evidence="2">The sequence shown here is derived from an EMBL/GenBank/DDBJ whole genome shotgun (WGS) entry which is preliminary data.</text>
</comment>
<keyword evidence="3" id="KW-1185">Reference proteome</keyword>
<feature type="transmembrane region" description="Helical" evidence="1">
    <location>
        <begin position="367"/>
        <end position="385"/>
    </location>
</feature>
<dbReference type="SUPFAM" id="SSF103473">
    <property type="entry name" value="MFS general substrate transporter"/>
    <property type="match status" value="1"/>
</dbReference>
<feature type="transmembrane region" description="Helical" evidence="1">
    <location>
        <begin position="460"/>
        <end position="479"/>
    </location>
</feature>
<organism evidence="2 3">
    <name type="scientific">Caerostris darwini</name>
    <dbReference type="NCBI Taxonomy" id="1538125"/>
    <lineage>
        <taxon>Eukaryota</taxon>
        <taxon>Metazoa</taxon>
        <taxon>Ecdysozoa</taxon>
        <taxon>Arthropoda</taxon>
        <taxon>Chelicerata</taxon>
        <taxon>Arachnida</taxon>
        <taxon>Araneae</taxon>
        <taxon>Araneomorphae</taxon>
        <taxon>Entelegynae</taxon>
        <taxon>Araneoidea</taxon>
        <taxon>Araneidae</taxon>
        <taxon>Caerostris</taxon>
    </lineage>
</organism>
<feature type="transmembrane region" description="Helical" evidence="1">
    <location>
        <begin position="80"/>
        <end position="98"/>
    </location>
</feature>
<dbReference type="PANTHER" id="PTHR11360:SF303">
    <property type="entry name" value="MAJOR FACILITATOR SUPERFAMILY (MFS) PROFILE DOMAIN-CONTAINING PROTEIN"/>
    <property type="match status" value="1"/>
</dbReference>
<feature type="transmembrane region" description="Helical" evidence="1">
    <location>
        <begin position="405"/>
        <end position="424"/>
    </location>
</feature>
<dbReference type="Gene3D" id="1.20.1250.20">
    <property type="entry name" value="MFS general substrate transporter like domains"/>
    <property type="match status" value="2"/>
</dbReference>
<evidence type="ECO:0000313" key="3">
    <source>
        <dbReference type="Proteomes" id="UP001054837"/>
    </source>
</evidence>
<dbReference type="Pfam" id="PF07690">
    <property type="entry name" value="MFS_1"/>
    <property type="match status" value="2"/>
</dbReference>
<feature type="transmembrane region" description="Helical" evidence="1">
    <location>
        <begin position="436"/>
        <end position="454"/>
    </location>
</feature>
<feature type="transmembrane region" description="Helical" evidence="1">
    <location>
        <begin position="12"/>
        <end position="40"/>
    </location>
</feature>
<name>A0AAV4RNE0_9ARAC</name>
<proteinExistence type="predicted"/>
<feature type="transmembrane region" description="Helical" evidence="1">
    <location>
        <begin position="524"/>
        <end position="547"/>
    </location>
</feature>
<gene>
    <name evidence="2" type="primary">SLC16A9_1</name>
    <name evidence="2" type="ORF">CDAR_418111</name>
</gene>
<keyword evidence="1" id="KW-1133">Transmembrane helix</keyword>
<dbReference type="EMBL" id="BPLQ01006581">
    <property type="protein sequence ID" value="GIY23768.1"/>
    <property type="molecule type" value="Genomic_DNA"/>
</dbReference>
<dbReference type="PANTHER" id="PTHR11360">
    <property type="entry name" value="MONOCARBOXYLATE TRANSPORTER"/>
    <property type="match status" value="1"/>
</dbReference>
<keyword evidence="1" id="KW-0472">Membrane</keyword>
<dbReference type="Proteomes" id="UP001054837">
    <property type="component" value="Unassembled WGS sequence"/>
</dbReference>
<dbReference type="InterPro" id="IPR011701">
    <property type="entry name" value="MFS"/>
</dbReference>
<dbReference type="GO" id="GO:0008028">
    <property type="term" value="F:monocarboxylic acid transmembrane transporter activity"/>
    <property type="evidence" value="ECO:0007669"/>
    <property type="project" value="TreeGrafter"/>
</dbReference>
<accession>A0AAV4RNE0</accession>
<dbReference type="InterPro" id="IPR036259">
    <property type="entry name" value="MFS_trans_sf"/>
</dbReference>
<feature type="transmembrane region" description="Helical" evidence="1">
    <location>
        <begin position="104"/>
        <end position="127"/>
    </location>
</feature>
<feature type="transmembrane region" description="Helical" evidence="1">
    <location>
        <begin position="164"/>
        <end position="188"/>
    </location>
</feature>